<comment type="caution">
    <text evidence="3">The sequence shown here is derived from an EMBL/GenBank/DDBJ whole genome shotgun (WGS) entry which is preliminary data.</text>
</comment>
<evidence type="ECO:0000313" key="3">
    <source>
        <dbReference type="EMBL" id="GBG32448.1"/>
    </source>
</evidence>
<dbReference type="CDD" id="cd00586">
    <property type="entry name" value="4HBT"/>
    <property type="match status" value="1"/>
</dbReference>
<dbReference type="Proteomes" id="UP000241890">
    <property type="component" value="Unassembled WGS sequence"/>
</dbReference>
<proteinExistence type="inferred from homology"/>
<dbReference type="PIRSF" id="PIRSF003230">
    <property type="entry name" value="YbgC"/>
    <property type="match status" value="1"/>
</dbReference>
<comment type="similarity">
    <text evidence="1">Belongs to the 4-hydroxybenzoyl-CoA thioesterase family.</text>
</comment>
<dbReference type="PANTHER" id="PTHR31793:SF37">
    <property type="entry name" value="ACYL-COA THIOESTER HYDROLASE YBGC"/>
    <property type="match status" value="1"/>
</dbReference>
<dbReference type="InterPro" id="IPR050563">
    <property type="entry name" value="4-hydroxybenzoyl-CoA_TE"/>
</dbReference>
<accession>A0A2R5GRR3</accession>
<dbReference type="InterPro" id="IPR006684">
    <property type="entry name" value="YbgC/YbaW"/>
</dbReference>
<organism evidence="3 4">
    <name type="scientific">Hondaea fermentalgiana</name>
    <dbReference type="NCBI Taxonomy" id="2315210"/>
    <lineage>
        <taxon>Eukaryota</taxon>
        <taxon>Sar</taxon>
        <taxon>Stramenopiles</taxon>
        <taxon>Bigyra</taxon>
        <taxon>Labyrinthulomycetes</taxon>
        <taxon>Thraustochytrida</taxon>
        <taxon>Thraustochytriidae</taxon>
        <taxon>Hondaea</taxon>
    </lineage>
</organism>
<dbReference type="InParanoid" id="A0A2R5GRR3"/>
<dbReference type="SUPFAM" id="SSF54637">
    <property type="entry name" value="Thioesterase/thiol ester dehydrase-isomerase"/>
    <property type="match status" value="1"/>
</dbReference>
<evidence type="ECO:0000256" key="1">
    <source>
        <dbReference type="ARBA" id="ARBA00005953"/>
    </source>
</evidence>
<dbReference type="Gene3D" id="3.10.129.10">
    <property type="entry name" value="Hotdog Thioesterase"/>
    <property type="match status" value="1"/>
</dbReference>
<name>A0A2R5GRR3_9STRA</name>
<keyword evidence="2" id="KW-0378">Hydrolase</keyword>
<protein>
    <submittedName>
        <fullName evidence="3">Uncharacterized protein</fullName>
    </submittedName>
</protein>
<dbReference type="GO" id="GO:0047617">
    <property type="term" value="F:fatty acyl-CoA hydrolase activity"/>
    <property type="evidence" value="ECO:0007669"/>
    <property type="project" value="TreeGrafter"/>
</dbReference>
<dbReference type="EMBL" id="BEYU01000122">
    <property type="protein sequence ID" value="GBG32448.1"/>
    <property type="molecule type" value="Genomic_DNA"/>
</dbReference>
<dbReference type="OrthoDB" id="46661at2759"/>
<evidence type="ECO:0000313" key="4">
    <source>
        <dbReference type="Proteomes" id="UP000241890"/>
    </source>
</evidence>
<evidence type="ECO:0000256" key="2">
    <source>
        <dbReference type="ARBA" id="ARBA00022801"/>
    </source>
</evidence>
<gene>
    <name evidence="3" type="ORF">FCC1311_017881</name>
</gene>
<reference evidence="3 4" key="1">
    <citation type="submission" date="2017-12" db="EMBL/GenBank/DDBJ databases">
        <title>Sequencing, de novo assembly and annotation of complete genome of a new Thraustochytrid species, strain FCC1311.</title>
        <authorList>
            <person name="Sedici K."/>
            <person name="Godart F."/>
            <person name="Aiese Cigliano R."/>
            <person name="Sanseverino W."/>
            <person name="Barakat M."/>
            <person name="Ortet P."/>
            <person name="Marechal E."/>
            <person name="Cagnac O."/>
            <person name="Amato A."/>
        </authorList>
    </citation>
    <scope>NUCLEOTIDE SEQUENCE [LARGE SCALE GENOMIC DNA]</scope>
</reference>
<dbReference type="InterPro" id="IPR029069">
    <property type="entry name" value="HotDog_dom_sf"/>
</dbReference>
<sequence length="137" mass="15528">MTAQGGYRSEMLMYYEDTDLTGAIYAGNYFKYFERARDEAVGIDVLKTLMDKEGLALYVRKMGEMTFKGGAKHADTLVVESSVEAPSDFRLVFKQRASVKDRPETIIVETDVEVVCIDMNTQRVAKIPTQIREALRI</sequence>
<dbReference type="AlphaFoldDB" id="A0A2R5GRR3"/>
<dbReference type="PANTHER" id="PTHR31793">
    <property type="entry name" value="4-HYDROXYBENZOYL-COA THIOESTERASE FAMILY MEMBER"/>
    <property type="match status" value="1"/>
</dbReference>
<dbReference type="Pfam" id="PF13279">
    <property type="entry name" value="4HBT_2"/>
    <property type="match status" value="1"/>
</dbReference>
<keyword evidence="4" id="KW-1185">Reference proteome</keyword>